<dbReference type="Pfam" id="PF13469">
    <property type="entry name" value="Sulfotransfer_3"/>
    <property type="match status" value="1"/>
</dbReference>
<reference evidence="1 2" key="1">
    <citation type="submission" date="2019-03" db="EMBL/GenBank/DDBJ databases">
        <title>Genomic Encyclopedia of Type Strains, Phase IV (KMG-IV): sequencing the most valuable type-strain genomes for metagenomic binning, comparative biology and taxonomic classification.</title>
        <authorList>
            <person name="Goeker M."/>
        </authorList>
    </citation>
    <scope>NUCLEOTIDE SEQUENCE [LARGE SCALE GENOMIC DNA]</scope>
    <source>
        <strain evidence="1 2">DSM 14836</strain>
    </source>
</reference>
<dbReference type="OrthoDB" id="5432096at2"/>
<accession>A0A4R2NNT0</accession>
<organism evidence="1 2">
    <name type="scientific">Tenacibaculum skagerrakense</name>
    <dbReference type="NCBI Taxonomy" id="186571"/>
    <lineage>
        <taxon>Bacteria</taxon>
        <taxon>Pseudomonadati</taxon>
        <taxon>Bacteroidota</taxon>
        <taxon>Flavobacteriia</taxon>
        <taxon>Flavobacteriales</taxon>
        <taxon>Flavobacteriaceae</taxon>
        <taxon>Tenacibaculum</taxon>
    </lineage>
</organism>
<protein>
    <submittedName>
        <fullName evidence="1">Sulfotransferase family protein</fullName>
    </submittedName>
</protein>
<dbReference type="EMBL" id="SLXM01000009">
    <property type="protein sequence ID" value="TCP23367.1"/>
    <property type="molecule type" value="Genomic_DNA"/>
</dbReference>
<sequence length="210" mass="24132">MNNISKLLLVVGCQRSGTTLLASMLGGHSEINMLIESTNKEVFKLAGKKYSGNKLILYRQIRINQRASKFGHLINRFVNLDFGITSKKIHPHKLYPTSDLSIQDYIDKKAKIITIIRDESEVINSITSRTSLSEKQAKYEYKKSLEIVNLLKSDITTLHISFSDLIHNTKETLISICNYLELEFEERMLKGVEYNFIYPNKNILKEKSTN</sequence>
<evidence type="ECO:0000313" key="1">
    <source>
        <dbReference type="EMBL" id="TCP23367.1"/>
    </source>
</evidence>
<evidence type="ECO:0000313" key="2">
    <source>
        <dbReference type="Proteomes" id="UP000294564"/>
    </source>
</evidence>
<dbReference type="InterPro" id="IPR027417">
    <property type="entry name" value="P-loop_NTPase"/>
</dbReference>
<dbReference type="GO" id="GO:0016740">
    <property type="term" value="F:transferase activity"/>
    <property type="evidence" value="ECO:0007669"/>
    <property type="project" value="UniProtKB-KW"/>
</dbReference>
<dbReference type="SUPFAM" id="SSF52540">
    <property type="entry name" value="P-loop containing nucleoside triphosphate hydrolases"/>
    <property type="match status" value="1"/>
</dbReference>
<proteinExistence type="predicted"/>
<comment type="caution">
    <text evidence="1">The sequence shown here is derived from an EMBL/GenBank/DDBJ whole genome shotgun (WGS) entry which is preliminary data.</text>
</comment>
<dbReference type="AlphaFoldDB" id="A0A4R2NNT0"/>
<keyword evidence="1" id="KW-0808">Transferase</keyword>
<keyword evidence="2" id="KW-1185">Reference proteome</keyword>
<dbReference type="Proteomes" id="UP000294564">
    <property type="component" value="Unassembled WGS sequence"/>
</dbReference>
<name>A0A4R2NNT0_9FLAO</name>
<gene>
    <name evidence="1" type="ORF">EV195_10993</name>
</gene>
<dbReference type="RefSeq" id="WP_132795622.1">
    <property type="nucleotide sequence ID" value="NZ_SLXM01000009.1"/>
</dbReference>
<dbReference type="Gene3D" id="3.40.50.300">
    <property type="entry name" value="P-loop containing nucleotide triphosphate hydrolases"/>
    <property type="match status" value="1"/>
</dbReference>